<keyword evidence="4" id="KW-1185">Reference proteome</keyword>
<name>A0A8J2L1F3_9HEXA</name>
<comment type="caution">
    <text evidence="3">The sequence shown here is derived from an EMBL/GenBank/DDBJ whole genome shotgun (WGS) entry which is preliminary data.</text>
</comment>
<dbReference type="Proteomes" id="UP000708208">
    <property type="component" value="Unassembled WGS sequence"/>
</dbReference>
<dbReference type="InterPro" id="IPR013162">
    <property type="entry name" value="CD80_C2-set"/>
</dbReference>
<sequence length="45" mass="4911">MGNVSTSLLKLTPRVGDHGKNLVCRAENPRLEGSAIEDSWKLAVF</sequence>
<dbReference type="Pfam" id="PF08205">
    <property type="entry name" value="C2-set_2"/>
    <property type="match status" value="1"/>
</dbReference>
<gene>
    <name evidence="3" type="ORF">AFUS01_LOCUS34142</name>
</gene>
<dbReference type="AlphaFoldDB" id="A0A8J2L1F3"/>
<reference evidence="3" key="1">
    <citation type="submission" date="2021-06" db="EMBL/GenBank/DDBJ databases">
        <authorList>
            <person name="Hodson N. C."/>
            <person name="Mongue J. A."/>
            <person name="Jaron S. K."/>
        </authorList>
    </citation>
    <scope>NUCLEOTIDE SEQUENCE</scope>
</reference>
<organism evidence="3 4">
    <name type="scientific">Allacma fusca</name>
    <dbReference type="NCBI Taxonomy" id="39272"/>
    <lineage>
        <taxon>Eukaryota</taxon>
        <taxon>Metazoa</taxon>
        <taxon>Ecdysozoa</taxon>
        <taxon>Arthropoda</taxon>
        <taxon>Hexapoda</taxon>
        <taxon>Collembola</taxon>
        <taxon>Symphypleona</taxon>
        <taxon>Sminthuridae</taxon>
        <taxon>Allacma</taxon>
    </lineage>
</organism>
<evidence type="ECO:0000313" key="3">
    <source>
        <dbReference type="EMBL" id="CAG7823957.1"/>
    </source>
</evidence>
<evidence type="ECO:0000313" key="4">
    <source>
        <dbReference type="Proteomes" id="UP000708208"/>
    </source>
</evidence>
<dbReference type="EMBL" id="CAJVCH010531135">
    <property type="protein sequence ID" value="CAG7823957.1"/>
    <property type="molecule type" value="Genomic_DNA"/>
</dbReference>
<feature type="non-terminal residue" evidence="3">
    <location>
        <position position="45"/>
    </location>
</feature>
<keyword evidence="1" id="KW-1015">Disulfide bond</keyword>
<feature type="domain" description="CD80-like immunoglobulin C2-set" evidence="2">
    <location>
        <begin position="5"/>
        <end position="34"/>
    </location>
</feature>
<protein>
    <recommendedName>
        <fullName evidence="2">CD80-like immunoglobulin C2-set domain-containing protein</fullName>
    </recommendedName>
</protein>
<accession>A0A8J2L1F3</accession>
<proteinExistence type="predicted"/>
<dbReference type="OrthoDB" id="6431884at2759"/>
<evidence type="ECO:0000259" key="2">
    <source>
        <dbReference type="Pfam" id="PF08205"/>
    </source>
</evidence>
<evidence type="ECO:0000256" key="1">
    <source>
        <dbReference type="ARBA" id="ARBA00023157"/>
    </source>
</evidence>